<organism evidence="13">
    <name type="scientific">Oikopleura dioica</name>
    <name type="common">Tunicate</name>
    <dbReference type="NCBI Taxonomy" id="34765"/>
    <lineage>
        <taxon>Eukaryota</taxon>
        <taxon>Metazoa</taxon>
        <taxon>Chordata</taxon>
        <taxon>Tunicata</taxon>
        <taxon>Appendicularia</taxon>
        <taxon>Copelata</taxon>
        <taxon>Oikopleuridae</taxon>
        <taxon>Oikopleura</taxon>
    </lineage>
</organism>
<dbReference type="InterPro" id="IPR029021">
    <property type="entry name" value="Prot-tyrosine_phosphatase-like"/>
</dbReference>
<comment type="subcellular location">
    <subcellularLocation>
        <location evidence="1">Cytoplasm</location>
        <location evidence="1">Cytoskeleton</location>
    </subcellularLocation>
</comment>
<protein>
    <recommendedName>
        <fullName evidence="3">protein-serine/threonine phosphatase</fullName>
        <ecNumber evidence="3">3.1.3.16</ecNumber>
    </recommendedName>
</protein>
<gene>
    <name evidence="13" type="ORF">GSOID_T00031898001</name>
</gene>
<dbReference type="SUPFAM" id="SSF52799">
    <property type="entry name" value="(Phosphotyrosine protein) phosphatases II"/>
    <property type="match status" value="1"/>
</dbReference>
<evidence type="ECO:0000259" key="12">
    <source>
        <dbReference type="PROSITE" id="PS51998"/>
    </source>
</evidence>
<dbReference type="FunFam" id="3.90.190.10:FF:000004">
    <property type="entry name" value="Protein phosphatase Slingshot homolog 2"/>
    <property type="match status" value="1"/>
</dbReference>
<dbReference type="InterPro" id="IPR020422">
    <property type="entry name" value="TYR_PHOSPHATASE_DUAL_dom"/>
</dbReference>
<keyword evidence="4" id="KW-0963">Cytoplasm</keyword>
<sequence>MEKEDICHLSIGRGGVISPYSGRERCLSENDCEGLVRRIREALKSWKRIRLGIKLESNATHDRWLMLTANHSDDFGYQYFLVGLDVKEDITIGLHLPVTLNTRVTLDGDGAIVVTGDVQKPSSVAAFRPTSIQGLWSLYTVVCRLTPSSCNYGKKRPNSAPEVKRSSSILTSTRAEKNLWEYDSDLWSKRPDRVQHQVIDDSRDLEIKRNIRITLKFVMSKMDLDIATPKQIQEAIVEKMPRVDLDAYKKYIDTEMLTVLGEMECSAKILDFLYLGSEWNAANSDELEENKITHILNVTKEIDNFYPEKFHYKNILLYDLEDSNLLDHWETTFRFIDSARMKGGHVLVHCKMGISRSASTVCAYLMKSLNWSLEQALAHVKKRRAIANPNDGFIEQLKIYEGMLAAQIFRDELDHGGAWPAETVSDTDLIEIEKSRVRKLVNNFHQRERAIRRSNSANHKKRALKMGRNGTALHDDEDIPPRLVLSHSEGESSSNEAEFRPNLRDISLSSVSEYPTSVVETSDVFDISHSLCSLSESDSDAEPSTNDSVVRLRRAGLVRLRTRQIEARIRRRNKRRAKNSPSSQNQTKQNMNLTAAQSTTADHNCHYVCHPFKMSAEPKSLSLGSIISEHHFLSDQACCLSESACLYRSHIYQSV</sequence>
<dbReference type="Pfam" id="PF00782">
    <property type="entry name" value="DSPc"/>
    <property type="match status" value="1"/>
</dbReference>
<keyword evidence="6" id="KW-0904">Protein phosphatase</keyword>
<comment type="similarity">
    <text evidence="2">Belongs to the protein-tyrosine phosphatase family.</text>
</comment>
<dbReference type="InterPro" id="IPR000387">
    <property type="entry name" value="Tyr_Pase_dom"/>
</dbReference>
<dbReference type="InterPro" id="IPR043588">
    <property type="entry name" value="SSH-N"/>
</dbReference>
<dbReference type="Pfam" id="PF23040">
    <property type="entry name" value="PH_SSH1-like_1st"/>
    <property type="match status" value="1"/>
</dbReference>
<dbReference type="GO" id="GO:0030837">
    <property type="term" value="P:negative regulation of actin filament polymerization"/>
    <property type="evidence" value="ECO:0007669"/>
    <property type="project" value="InterPro"/>
</dbReference>
<dbReference type="Gene3D" id="3.90.190.10">
    <property type="entry name" value="Protein tyrosine phosphatase superfamily"/>
    <property type="match status" value="1"/>
</dbReference>
<reference evidence="13" key="1">
    <citation type="journal article" date="2010" name="Science">
        <title>Plasticity of animal genome architecture unmasked by rapid evolution of a pelagic tunicate.</title>
        <authorList>
            <person name="Denoeud F."/>
            <person name="Henriet S."/>
            <person name="Mungpakdee S."/>
            <person name="Aury J.M."/>
            <person name="Da Silva C."/>
            <person name="Brinkmann H."/>
            <person name="Mikhaleva J."/>
            <person name="Olsen L.C."/>
            <person name="Jubin C."/>
            <person name="Canestro C."/>
            <person name="Bouquet J.M."/>
            <person name="Danks G."/>
            <person name="Poulain J."/>
            <person name="Campsteijn C."/>
            <person name="Adamski M."/>
            <person name="Cross I."/>
            <person name="Yadetie F."/>
            <person name="Muffato M."/>
            <person name="Louis A."/>
            <person name="Butcher S."/>
            <person name="Tsagkogeorga G."/>
            <person name="Konrad A."/>
            <person name="Singh S."/>
            <person name="Jensen M.F."/>
            <person name="Cong E.H."/>
            <person name="Eikeseth-Otteraa H."/>
            <person name="Noel B."/>
            <person name="Anthouard V."/>
            <person name="Porcel B.M."/>
            <person name="Kachouri-Lafond R."/>
            <person name="Nishino A."/>
            <person name="Ugolini M."/>
            <person name="Chourrout P."/>
            <person name="Nishida H."/>
            <person name="Aasland R."/>
            <person name="Huzurbazar S."/>
            <person name="Westhof E."/>
            <person name="Delsuc F."/>
            <person name="Lehrach H."/>
            <person name="Reinhardt R."/>
            <person name="Weissenbach J."/>
            <person name="Roy S.W."/>
            <person name="Artiguenave F."/>
            <person name="Postlethwait J.H."/>
            <person name="Manak J.R."/>
            <person name="Thompson E.M."/>
            <person name="Jaillon O."/>
            <person name="Du Pasquier L."/>
            <person name="Boudinot P."/>
            <person name="Liberles D.A."/>
            <person name="Volff J.N."/>
            <person name="Philippe H."/>
            <person name="Lenhard B."/>
            <person name="Roest Crollius H."/>
            <person name="Wincker P."/>
            <person name="Chourrout D."/>
        </authorList>
    </citation>
    <scope>NUCLEOTIDE SEQUENCE [LARGE SCALE GENOMIC DNA]</scope>
</reference>
<proteinExistence type="inferred from homology"/>
<evidence type="ECO:0000259" key="10">
    <source>
        <dbReference type="PROSITE" id="PS50054"/>
    </source>
</evidence>
<feature type="domain" description="DEK-C" evidence="12">
    <location>
        <begin position="205"/>
        <end position="261"/>
    </location>
</feature>
<accession>E4YAH2</accession>
<dbReference type="PANTHER" id="PTHR45864">
    <property type="entry name" value="SLINGSHOT PROTEIN PHOSPHATASE HOMOLOG"/>
    <property type="match status" value="1"/>
</dbReference>
<evidence type="ECO:0000256" key="9">
    <source>
        <dbReference type="SAM" id="MobiDB-lite"/>
    </source>
</evidence>
<dbReference type="EC" id="3.1.3.16" evidence="3"/>
<evidence type="ECO:0000256" key="7">
    <source>
        <dbReference type="ARBA" id="ARBA00023212"/>
    </source>
</evidence>
<feature type="domain" description="Tyrosine specific protein phosphatases" evidence="11">
    <location>
        <begin position="330"/>
        <end position="384"/>
    </location>
</feature>
<evidence type="ECO:0000256" key="2">
    <source>
        <dbReference type="ARBA" id="ARBA00009580"/>
    </source>
</evidence>
<dbReference type="PROSITE" id="PS50056">
    <property type="entry name" value="TYR_PHOSPHATASE_2"/>
    <property type="match status" value="1"/>
</dbReference>
<dbReference type="GO" id="GO:0005856">
    <property type="term" value="C:cytoskeleton"/>
    <property type="evidence" value="ECO:0007669"/>
    <property type="project" value="UniProtKB-SubCell"/>
</dbReference>
<name>E4YAH2_OIKDI</name>
<feature type="domain" description="Tyrosine-protein phosphatase" evidence="10">
    <location>
        <begin position="264"/>
        <end position="406"/>
    </location>
</feature>
<keyword evidence="7" id="KW-0206">Cytoskeleton</keyword>
<evidence type="ECO:0000256" key="6">
    <source>
        <dbReference type="ARBA" id="ARBA00022912"/>
    </source>
</evidence>
<feature type="region of interest" description="Disordered" evidence="9">
    <location>
        <begin position="467"/>
        <end position="499"/>
    </location>
</feature>
<dbReference type="InterPro" id="IPR043587">
    <property type="entry name" value="Phosphatase_SSH-like"/>
</dbReference>
<dbReference type="PANTHER" id="PTHR45864:SF2">
    <property type="entry name" value="PROTEIN PHOSPHATASE SLINGSHOT"/>
    <property type="match status" value="1"/>
</dbReference>
<evidence type="ECO:0000256" key="1">
    <source>
        <dbReference type="ARBA" id="ARBA00004245"/>
    </source>
</evidence>
<dbReference type="GO" id="GO:0004722">
    <property type="term" value="F:protein serine/threonine phosphatase activity"/>
    <property type="evidence" value="ECO:0007669"/>
    <property type="project" value="UniProtKB-EC"/>
</dbReference>
<feature type="compositionally biased region" description="Polar residues" evidence="9">
    <location>
        <begin position="579"/>
        <end position="589"/>
    </location>
</feature>
<dbReference type="Pfam" id="PF08766">
    <property type="entry name" value="DEK_C"/>
    <property type="match status" value="1"/>
</dbReference>
<dbReference type="PROSITE" id="PS00383">
    <property type="entry name" value="TYR_PHOSPHATASE_1"/>
    <property type="match status" value="1"/>
</dbReference>
<dbReference type="EMBL" id="FN654358">
    <property type="protein sequence ID" value="CBY32559.1"/>
    <property type="molecule type" value="Genomic_DNA"/>
</dbReference>
<evidence type="ECO:0000313" key="13">
    <source>
        <dbReference type="EMBL" id="CBY32559.1"/>
    </source>
</evidence>
<comment type="catalytic activity">
    <reaction evidence="8">
        <text>O-phospho-L-threonyl-[protein] + H2O = L-threonyl-[protein] + phosphate</text>
        <dbReference type="Rhea" id="RHEA:47004"/>
        <dbReference type="Rhea" id="RHEA-COMP:11060"/>
        <dbReference type="Rhea" id="RHEA-COMP:11605"/>
        <dbReference type="ChEBI" id="CHEBI:15377"/>
        <dbReference type="ChEBI" id="CHEBI:30013"/>
        <dbReference type="ChEBI" id="CHEBI:43474"/>
        <dbReference type="ChEBI" id="CHEBI:61977"/>
        <dbReference type="EC" id="3.1.3.16"/>
    </reaction>
</comment>
<dbReference type="AlphaFoldDB" id="E4YAH2"/>
<dbReference type="InterPro" id="IPR016130">
    <property type="entry name" value="Tyr_Pase_AS"/>
</dbReference>
<evidence type="ECO:0000256" key="4">
    <source>
        <dbReference type="ARBA" id="ARBA00022490"/>
    </source>
</evidence>
<evidence type="ECO:0000256" key="5">
    <source>
        <dbReference type="ARBA" id="ARBA00022801"/>
    </source>
</evidence>
<feature type="region of interest" description="Disordered" evidence="9">
    <location>
        <begin position="570"/>
        <end position="589"/>
    </location>
</feature>
<dbReference type="SMART" id="SM00195">
    <property type="entry name" value="DSPc"/>
    <property type="match status" value="1"/>
</dbReference>
<dbReference type="InterPro" id="IPR000340">
    <property type="entry name" value="Dual-sp_phosphatase_cat-dom"/>
</dbReference>
<dbReference type="Proteomes" id="UP000011014">
    <property type="component" value="Unassembled WGS sequence"/>
</dbReference>
<keyword evidence="5" id="KW-0378">Hydrolase</keyword>
<evidence type="ECO:0000256" key="3">
    <source>
        <dbReference type="ARBA" id="ARBA00013081"/>
    </source>
</evidence>
<dbReference type="InterPro" id="IPR014876">
    <property type="entry name" value="DEK_C"/>
</dbReference>
<evidence type="ECO:0000256" key="8">
    <source>
        <dbReference type="ARBA" id="ARBA00048336"/>
    </source>
</evidence>
<dbReference type="PROSITE" id="PS50054">
    <property type="entry name" value="TYR_PHOSPHATASE_DUAL"/>
    <property type="match status" value="1"/>
</dbReference>
<evidence type="ECO:0000259" key="11">
    <source>
        <dbReference type="PROSITE" id="PS50056"/>
    </source>
</evidence>
<dbReference type="GO" id="GO:0003779">
    <property type="term" value="F:actin binding"/>
    <property type="evidence" value="ECO:0007669"/>
    <property type="project" value="InterPro"/>
</dbReference>
<dbReference type="PROSITE" id="PS51998">
    <property type="entry name" value="DEK_C"/>
    <property type="match status" value="1"/>
</dbReference>